<dbReference type="Proteomes" id="UP000887540">
    <property type="component" value="Unplaced"/>
</dbReference>
<keyword evidence="1" id="KW-1185">Reference proteome</keyword>
<accession>A0A914DIE6</accession>
<dbReference type="AlphaFoldDB" id="A0A914DIE6"/>
<organism evidence="1 2">
    <name type="scientific">Acrobeloides nanus</name>
    <dbReference type="NCBI Taxonomy" id="290746"/>
    <lineage>
        <taxon>Eukaryota</taxon>
        <taxon>Metazoa</taxon>
        <taxon>Ecdysozoa</taxon>
        <taxon>Nematoda</taxon>
        <taxon>Chromadorea</taxon>
        <taxon>Rhabditida</taxon>
        <taxon>Tylenchina</taxon>
        <taxon>Cephalobomorpha</taxon>
        <taxon>Cephaloboidea</taxon>
        <taxon>Cephalobidae</taxon>
        <taxon>Acrobeloides</taxon>
    </lineage>
</organism>
<evidence type="ECO:0000313" key="1">
    <source>
        <dbReference type="Proteomes" id="UP000887540"/>
    </source>
</evidence>
<reference evidence="2" key="1">
    <citation type="submission" date="2022-11" db="UniProtKB">
        <authorList>
            <consortium name="WormBaseParasite"/>
        </authorList>
    </citation>
    <scope>IDENTIFICATION</scope>
</reference>
<sequence length="202" mass="23617">VTHWVSTGEQLIHSPIDVEREHATQSLKIIERMIENIELHFKPSPAHREQLYAAVESGRVGDRPVRQESLIPLRVRFDTLLEEFKIRRETLLLIQAHYRILSLLEELETKMERWKTGDSLLFFSQWLDEYHNEEATEPKKKFDLLVHDMKVKIPTESGKYFNYSLGSVLSNASALESCLVVLPCKVENSRGKLRFFNFFSLC</sequence>
<proteinExistence type="predicted"/>
<dbReference type="WBParaSite" id="ACRNAN_scaffold27937.g32799.t1">
    <property type="protein sequence ID" value="ACRNAN_scaffold27937.g32799.t1"/>
    <property type="gene ID" value="ACRNAN_scaffold27937.g32799"/>
</dbReference>
<name>A0A914DIE6_9BILA</name>
<evidence type="ECO:0000313" key="2">
    <source>
        <dbReference type="WBParaSite" id="ACRNAN_scaffold27937.g32799.t1"/>
    </source>
</evidence>
<protein>
    <submittedName>
        <fullName evidence="2">Uncharacterized protein</fullName>
    </submittedName>
</protein>